<dbReference type="PIRSF" id="PIRSF018296">
    <property type="entry name" value="Format_dh_formtn"/>
    <property type="match status" value="1"/>
</dbReference>
<dbReference type="InterPro" id="IPR006452">
    <property type="entry name" value="Formate_DH_accessory"/>
</dbReference>
<evidence type="ECO:0000256" key="2">
    <source>
        <dbReference type="HAMAP-Rule" id="MF_00611"/>
    </source>
</evidence>
<dbReference type="SUPFAM" id="SSF144020">
    <property type="entry name" value="FdhE-like"/>
    <property type="match status" value="1"/>
</dbReference>
<dbReference type="CDD" id="cd16341">
    <property type="entry name" value="FdhE"/>
    <property type="match status" value="1"/>
</dbReference>
<sequence length="346" mass="37105">MSNSATVRVMSPEEIAARGGGDTPFLRWPERATLFAEREMRLRQLANGHSLGDYLRFMAELVHEQQLALQAMPVVPLPDAAAVDRAAREGLPPLPAADWPRDPSWRAVVHRMAAALAERAPEAARPALRELAEADEVFLERQADLLLNGLSTGLDLGAAPVVGAALQVYWTHLLLSVQGLHQGQGAPVGRIDDTSACPFCGSRPAASITRTAGESLGQRYLHCSLCNLEWHMVRGKCPHCLASNGLSYQSLDLADGEGGEGGEASASRATSATVQAETCDDCGHYLKIVHTDRDPFVDPVADDLASLTLDLLVSDTGKQRHGVNFMLLFGEPEPLLEDGSPPPGSR</sequence>
<dbReference type="Gene3D" id="3.90.1670.10">
    <property type="entry name" value="FdhE-like domain"/>
    <property type="match status" value="1"/>
</dbReference>
<protein>
    <recommendedName>
        <fullName evidence="2">Protein FdhE homolog</fullName>
    </recommendedName>
</protein>
<dbReference type="HAMAP" id="MF_00611">
    <property type="entry name" value="FdeH"/>
    <property type="match status" value="1"/>
</dbReference>
<dbReference type="GO" id="GO:0008199">
    <property type="term" value="F:ferric iron binding"/>
    <property type="evidence" value="ECO:0007669"/>
    <property type="project" value="TreeGrafter"/>
</dbReference>
<feature type="domain" description="FdhE N-terminal" evidence="3">
    <location>
        <begin position="24"/>
        <end position="178"/>
    </location>
</feature>
<keyword evidence="7" id="KW-1185">Reference proteome</keyword>
<organism evidence="6 7">
    <name type="scientific">Hydrogenophaga intermedia</name>
    <dbReference type="NCBI Taxonomy" id="65786"/>
    <lineage>
        <taxon>Bacteria</taxon>
        <taxon>Pseudomonadati</taxon>
        <taxon>Pseudomonadota</taxon>
        <taxon>Betaproteobacteria</taxon>
        <taxon>Burkholderiales</taxon>
        <taxon>Comamonadaceae</taxon>
        <taxon>Hydrogenophaga</taxon>
    </lineage>
</organism>
<dbReference type="PANTHER" id="PTHR37689:SF1">
    <property type="entry name" value="PROTEIN FDHE"/>
    <property type="match status" value="1"/>
</dbReference>
<dbReference type="InterPro" id="IPR056774">
    <property type="entry name" value="FdhE_N"/>
</dbReference>
<keyword evidence="1 2" id="KW-0963">Cytoplasm</keyword>
<dbReference type="GO" id="GO:0005829">
    <property type="term" value="C:cytosol"/>
    <property type="evidence" value="ECO:0007669"/>
    <property type="project" value="TreeGrafter"/>
</dbReference>
<evidence type="ECO:0000259" key="4">
    <source>
        <dbReference type="Pfam" id="PF24859"/>
    </source>
</evidence>
<proteinExistence type="inferred from homology"/>
<dbReference type="PANTHER" id="PTHR37689">
    <property type="entry name" value="PROTEIN FDHE"/>
    <property type="match status" value="1"/>
</dbReference>
<dbReference type="EMBL" id="CCAE010000004">
    <property type="protein sequence ID" value="CDN86407.1"/>
    <property type="molecule type" value="Genomic_DNA"/>
</dbReference>
<comment type="function">
    <text evidence="2">Necessary for formate dehydrogenase activity.</text>
</comment>
<evidence type="ECO:0000313" key="6">
    <source>
        <dbReference type="EMBL" id="CDN86407.1"/>
    </source>
</evidence>
<name>A0A1L1PHF1_HYDIT</name>
<evidence type="ECO:0000259" key="3">
    <source>
        <dbReference type="Pfam" id="PF04216"/>
    </source>
</evidence>
<dbReference type="GO" id="GO:0051604">
    <property type="term" value="P:protein maturation"/>
    <property type="evidence" value="ECO:0007669"/>
    <property type="project" value="TreeGrafter"/>
</dbReference>
<evidence type="ECO:0000256" key="1">
    <source>
        <dbReference type="ARBA" id="ARBA00022490"/>
    </source>
</evidence>
<dbReference type="RefSeq" id="WP_009519115.1">
    <property type="nucleotide sequence ID" value="NZ_CCAE010000004.1"/>
</dbReference>
<evidence type="ECO:0000313" key="7">
    <source>
        <dbReference type="Proteomes" id="UP000028878"/>
    </source>
</evidence>
<dbReference type="InterPro" id="IPR056796">
    <property type="entry name" value="FdhE_C"/>
</dbReference>
<comment type="similarity">
    <text evidence="2">Belongs to the FdhE family.</text>
</comment>
<dbReference type="Pfam" id="PF24860">
    <property type="entry name" value="FdhE_C"/>
    <property type="match status" value="1"/>
</dbReference>
<dbReference type="InterPro" id="IPR024064">
    <property type="entry name" value="FdhE-like_sf"/>
</dbReference>
<dbReference type="NCBIfam" id="TIGR01562">
    <property type="entry name" value="FdhE"/>
    <property type="match status" value="1"/>
</dbReference>
<dbReference type="Proteomes" id="UP000028878">
    <property type="component" value="Unassembled WGS sequence"/>
</dbReference>
<accession>A0A1L1PHF1</accession>
<comment type="subcellular location">
    <subcellularLocation>
        <location evidence="2">Cytoplasm</location>
    </subcellularLocation>
</comment>
<dbReference type="Pfam" id="PF04216">
    <property type="entry name" value="FdhE_N"/>
    <property type="match status" value="1"/>
</dbReference>
<evidence type="ECO:0000259" key="5">
    <source>
        <dbReference type="Pfam" id="PF24860"/>
    </source>
</evidence>
<reference evidence="7" key="1">
    <citation type="submission" date="2014-11" db="EMBL/GenBank/DDBJ databases">
        <title>Draft genome sequence of Hydrogenophaga intermedia S1.</title>
        <authorList>
            <person name="Gan H.M."/>
            <person name="Chew T.H."/>
            <person name="Stolz A."/>
        </authorList>
    </citation>
    <scope>NUCLEOTIDE SEQUENCE [LARGE SCALE GENOMIC DNA]</scope>
    <source>
        <strain evidence="7">S1</strain>
    </source>
</reference>
<dbReference type="Pfam" id="PF24859">
    <property type="entry name" value="FdhE_central"/>
    <property type="match status" value="1"/>
</dbReference>
<feature type="domain" description="FdhE central" evidence="4">
    <location>
        <begin position="197"/>
        <end position="234"/>
    </location>
</feature>
<dbReference type="AlphaFoldDB" id="A0A1L1PHF1"/>
<gene>
    <name evidence="2" type="primary">fdhE</name>
    <name evidence="6" type="ORF">BN948_00808</name>
</gene>
<dbReference type="InterPro" id="IPR056797">
    <property type="entry name" value="FdhE_central"/>
</dbReference>
<feature type="domain" description="FdhE C-terminal" evidence="5">
    <location>
        <begin position="236"/>
        <end position="327"/>
    </location>
</feature>